<keyword evidence="3" id="KW-1185">Reference proteome</keyword>
<organism evidence="2 3">
    <name type="scientific">Roseivirga seohaensis subsp. aquiponti</name>
    <dbReference type="NCBI Taxonomy" id="1566026"/>
    <lineage>
        <taxon>Bacteria</taxon>
        <taxon>Pseudomonadati</taxon>
        <taxon>Bacteroidota</taxon>
        <taxon>Cytophagia</taxon>
        <taxon>Cytophagales</taxon>
        <taxon>Roseivirgaceae</taxon>
        <taxon>Roseivirga</taxon>
    </lineage>
</organism>
<dbReference type="CDD" id="cd24006">
    <property type="entry name" value="ASKHA_NBD_PPX_GppA"/>
    <property type="match status" value="1"/>
</dbReference>
<dbReference type="InterPro" id="IPR050273">
    <property type="entry name" value="GppA/Ppx_hydrolase"/>
</dbReference>
<dbReference type="Pfam" id="PF02541">
    <property type="entry name" value="Ppx-GppA"/>
    <property type="match status" value="1"/>
</dbReference>
<evidence type="ECO:0000259" key="1">
    <source>
        <dbReference type="Pfam" id="PF02541"/>
    </source>
</evidence>
<dbReference type="Proteomes" id="UP000036908">
    <property type="component" value="Unassembled WGS sequence"/>
</dbReference>
<reference evidence="3" key="1">
    <citation type="submission" date="2014-11" db="EMBL/GenBank/DDBJ databases">
        <title>Genome sequencing of Roseivirga sp. D-25.</title>
        <authorList>
            <person name="Selvaratnam C."/>
            <person name="Thevarajoo S."/>
            <person name="Goh K.M."/>
            <person name="Eee R."/>
            <person name="Chan K.-G."/>
            <person name="Chong C.S."/>
        </authorList>
    </citation>
    <scope>NUCLEOTIDE SEQUENCE [LARGE SCALE GENOMIC DNA]</scope>
    <source>
        <strain evidence="3">D-25</strain>
    </source>
</reference>
<gene>
    <name evidence="2" type="ORF">OB69_13030</name>
</gene>
<dbReference type="PANTHER" id="PTHR30005:SF0">
    <property type="entry name" value="RETROGRADE REGULATION PROTEIN 2"/>
    <property type="match status" value="1"/>
</dbReference>
<dbReference type="GO" id="GO:0016462">
    <property type="term" value="F:pyrophosphatase activity"/>
    <property type="evidence" value="ECO:0007669"/>
    <property type="project" value="TreeGrafter"/>
</dbReference>
<dbReference type="Gene3D" id="3.30.420.40">
    <property type="match status" value="1"/>
</dbReference>
<feature type="domain" description="Ppx/GppA phosphatase N-terminal" evidence="1">
    <location>
        <begin position="32"/>
        <end position="287"/>
    </location>
</feature>
<name>A0A0L8AJC7_9BACT</name>
<dbReference type="AlphaFoldDB" id="A0A0L8AJC7"/>
<dbReference type="RefSeq" id="WP_053224175.1">
    <property type="nucleotide sequence ID" value="NZ_JSVA01000014.1"/>
</dbReference>
<protein>
    <submittedName>
        <fullName evidence="2">Phosphatase</fullName>
    </submittedName>
</protein>
<dbReference type="InterPro" id="IPR003695">
    <property type="entry name" value="Ppx_GppA_N"/>
</dbReference>
<dbReference type="SUPFAM" id="SSF53067">
    <property type="entry name" value="Actin-like ATPase domain"/>
    <property type="match status" value="2"/>
</dbReference>
<sequence length="302" mass="34123">MSSLRLAAIDIGSNAIRFQVTNVLSYEGQHIFKRLEYVRFPLRLGQDVFTLKKIGPEKEDKFLRLMHAFKLLIDLYEVDDYYACATSAMREAENGYKLAEKVNQLLGLKIKIISGDVEAELINKVVLKKLDDQNYLHIDVGGGSTELNLISNGKKVASQSFKVGSVRSIEQLGTSDILEKIDSWVKANVIGKYKTITAIGTGGNINKTYELANKRKIDRVLTLKEVLDVQSYVAGFTLEERIHKLQLNPDRADVIIPASHIYMHVMKSAKCRKIMVPDVGLKDGIMHMLYERNIKDSEVDFK</sequence>
<accession>A0A0L8AJC7</accession>
<dbReference type="EMBL" id="JSVA01000014">
    <property type="protein sequence ID" value="KOF02337.1"/>
    <property type="molecule type" value="Genomic_DNA"/>
</dbReference>
<dbReference type="InterPro" id="IPR043129">
    <property type="entry name" value="ATPase_NBD"/>
</dbReference>
<dbReference type="OrthoDB" id="9814545at2"/>
<dbReference type="Gene3D" id="3.30.420.150">
    <property type="entry name" value="Exopolyphosphatase. Domain 2"/>
    <property type="match status" value="1"/>
</dbReference>
<dbReference type="PATRIC" id="fig|1566026.4.peg.904"/>
<comment type="caution">
    <text evidence="2">The sequence shown here is derived from an EMBL/GenBank/DDBJ whole genome shotgun (WGS) entry which is preliminary data.</text>
</comment>
<proteinExistence type="predicted"/>
<evidence type="ECO:0000313" key="2">
    <source>
        <dbReference type="EMBL" id="KOF02337.1"/>
    </source>
</evidence>
<evidence type="ECO:0000313" key="3">
    <source>
        <dbReference type="Proteomes" id="UP000036908"/>
    </source>
</evidence>
<dbReference type="PANTHER" id="PTHR30005">
    <property type="entry name" value="EXOPOLYPHOSPHATASE"/>
    <property type="match status" value="1"/>
</dbReference>